<feature type="compositionally biased region" description="Basic and acidic residues" evidence="1">
    <location>
        <begin position="1019"/>
        <end position="1037"/>
    </location>
</feature>
<feature type="region of interest" description="Disordered" evidence="1">
    <location>
        <begin position="2616"/>
        <end position="2701"/>
    </location>
</feature>
<organism evidence="2 3">
    <name type="scientific">Tagetes erecta</name>
    <name type="common">African marigold</name>
    <dbReference type="NCBI Taxonomy" id="13708"/>
    <lineage>
        <taxon>Eukaryota</taxon>
        <taxon>Viridiplantae</taxon>
        <taxon>Streptophyta</taxon>
        <taxon>Embryophyta</taxon>
        <taxon>Tracheophyta</taxon>
        <taxon>Spermatophyta</taxon>
        <taxon>Magnoliopsida</taxon>
        <taxon>eudicotyledons</taxon>
        <taxon>Gunneridae</taxon>
        <taxon>Pentapetalae</taxon>
        <taxon>asterids</taxon>
        <taxon>campanulids</taxon>
        <taxon>Asterales</taxon>
        <taxon>Asteraceae</taxon>
        <taxon>Asteroideae</taxon>
        <taxon>Heliantheae alliance</taxon>
        <taxon>Tageteae</taxon>
        <taxon>Tagetes</taxon>
    </lineage>
</organism>
<feature type="compositionally biased region" description="Basic and acidic residues" evidence="1">
    <location>
        <begin position="603"/>
        <end position="623"/>
    </location>
</feature>
<feature type="region of interest" description="Disordered" evidence="1">
    <location>
        <begin position="862"/>
        <end position="1037"/>
    </location>
</feature>
<feature type="compositionally biased region" description="Basic and acidic residues" evidence="1">
    <location>
        <begin position="224"/>
        <end position="239"/>
    </location>
</feature>
<feature type="compositionally biased region" description="Basic and acidic residues" evidence="1">
    <location>
        <begin position="867"/>
        <end position="887"/>
    </location>
</feature>
<feature type="compositionally biased region" description="Polar residues" evidence="1">
    <location>
        <begin position="2742"/>
        <end position="2754"/>
    </location>
</feature>
<feature type="region of interest" description="Disordered" evidence="1">
    <location>
        <begin position="1065"/>
        <end position="1103"/>
    </location>
</feature>
<feature type="compositionally biased region" description="Basic and acidic residues" evidence="1">
    <location>
        <begin position="2582"/>
        <end position="2596"/>
    </location>
</feature>
<feature type="compositionally biased region" description="Basic and acidic residues" evidence="1">
    <location>
        <begin position="2465"/>
        <end position="2480"/>
    </location>
</feature>
<feature type="region of interest" description="Disordered" evidence="1">
    <location>
        <begin position="1879"/>
        <end position="2323"/>
    </location>
</feature>
<feature type="compositionally biased region" description="Basic and acidic residues" evidence="1">
    <location>
        <begin position="3103"/>
        <end position="3113"/>
    </location>
</feature>
<feature type="compositionally biased region" description="Polar residues" evidence="1">
    <location>
        <begin position="1819"/>
        <end position="1830"/>
    </location>
</feature>
<feature type="compositionally biased region" description="Basic and acidic residues" evidence="1">
    <location>
        <begin position="150"/>
        <end position="201"/>
    </location>
</feature>
<feature type="compositionally biased region" description="Basic and acidic residues" evidence="1">
    <location>
        <begin position="2302"/>
        <end position="2319"/>
    </location>
</feature>
<feature type="compositionally biased region" description="Basic and acidic residues" evidence="1">
    <location>
        <begin position="2959"/>
        <end position="2974"/>
    </location>
</feature>
<feature type="region of interest" description="Disordered" evidence="1">
    <location>
        <begin position="3742"/>
        <end position="3763"/>
    </location>
</feature>
<feature type="compositionally biased region" description="Basic and acidic residues" evidence="1">
    <location>
        <begin position="245"/>
        <end position="256"/>
    </location>
</feature>
<feature type="region of interest" description="Disordered" evidence="1">
    <location>
        <begin position="598"/>
        <end position="669"/>
    </location>
</feature>
<feature type="compositionally biased region" description="Basic and acidic residues" evidence="1">
    <location>
        <begin position="2981"/>
        <end position="3010"/>
    </location>
</feature>
<feature type="compositionally biased region" description="Basic and acidic residues" evidence="1">
    <location>
        <begin position="911"/>
        <end position="930"/>
    </location>
</feature>
<feature type="region of interest" description="Disordered" evidence="1">
    <location>
        <begin position="2737"/>
        <end position="2767"/>
    </location>
</feature>
<feature type="compositionally biased region" description="Basic and acidic residues" evidence="1">
    <location>
        <begin position="2044"/>
        <end position="2053"/>
    </location>
</feature>
<feature type="compositionally biased region" description="Acidic residues" evidence="1">
    <location>
        <begin position="1833"/>
        <end position="1844"/>
    </location>
</feature>
<evidence type="ECO:0000313" key="2">
    <source>
        <dbReference type="EMBL" id="KAK1432743.1"/>
    </source>
</evidence>
<feature type="compositionally biased region" description="Polar residues" evidence="1">
    <location>
        <begin position="3348"/>
        <end position="3360"/>
    </location>
</feature>
<feature type="compositionally biased region" description="Basic and acidic residues" evidence="1">
    <location>
        <begin position="1676"/>
        <end position="1725"/>
    </location>
</feature>
<feature type="region of interest" description="Disordered" evidence="1">
    <location>
        <begin position="3599"/>
        <end position="3706"/>
    </location>
</feature>
<accession>A0AAD8L478</accession>
<feature type="compositionally biased region" description="Basic and acidic residues" evidence="1">
    <location>
        <begin position="3550"/>
        <end position="3559"/>
    </location>
</feature>
<evidence type="ECO:0000313" key="3">
    <source>
        <dbReference type="Proteomes" id="UP001229421"/>
    </source>
</evidence>
<feature type="compositionally biased region" description="Polar residues" evidence="1">
    <location>
        <begin position="3127"/>
        <end position="3137"/>
    </location>
</feature>
<protein>
    <submittedName>
        <fullName evidence="2">Uncharacterized protein</fullName>
    </submittedName>
</protein>
<sequence>MATEIDIQETVCLKKGESFEEKVTELLGNKVKQLETSSLVAETVYTPLETGEPTAESGNFFKSLSVPMVIADEHSNAPESYKAAKQGEPEEETTENEEKNQGDSDGVTSSQDAACEDIEQTAEKHAAAVVDFKEQDLSETRGFVNEETEDKSVDAQEASAREIGSKDVEEQNAEESVKKIEQAEETEEIRPSVEMEEKKEQNGLLQAITSDACISTQTKSQIESTEHEQKDEDGAKEQDVSALEKVQDKDKDDTTSTREVTFEGGLQEKNEHSEDNEIEVVKAEGSIEKDPDVFDSVVPNTKEALNILEKNQGDSDGVTGSQYAACKDIKETTEQLATRVADSKEQDLSVTREFVKEETDDKSVDEQEASEECEIGSKDIEEQKSKESVKKIEQDEEIEKLRPDVETEKRELLQAISSDACISTQTISQVEITEHEQKDEEEAKEQDPNVLEKDQDKDGITNAQEVVFEGGVQEKNHHSEDNEHEVVKAKESIEEDIDQHKTTLVEESVKNEETVSEKAIEKEVREENDPKKSIEEDIDVCVSTQTTLVEESIEKEETVSEEAIEKEVREEIDPKKSIEEDIDVYVSTPTTIAKESIQNEEAVSEKAIEKEVREEKDPKKSIEEDNDVYVSTQTTIVEESIQNEETASEKAIEKEVREENDPKKSIEEDIDVCVSTQTTLVEESIEKEETVSKEAIEKEVREEIDPKKSIEEDNDVYVSTPTTIAEESIQNEEAVSEKAIEKEVREEKDPKKSIEEDNDVYVSTQTTIVEESIQNEETASEKAIEKEVREENDPKKSIEEDIDVCVSTQTTLVEESIEKEETVSEEAIEKEVREEIDPKKSIEEDNDVYVSTPTTIAEESIQNEEAVSEKAIEKEVREEKDPKKSIEEDNDVYVSTQTTIVEESIQNEETASEKAIEKEVREENEPKNTELEGLETSNNMAPSQKETPNMLEKDQGHGDVASSQEAPSVDVEDTSTLQHVTTVTDIKEQDLNEKPREFTVEKTEDKLVDAQEVSEEYEKEAKEDIEQNPEDIVKKIDKEEEAEEIKQGVEIDDKKEQSELLPAITTDVCISAPTKSQVEKTEEEEEDTQNDDGLNEKSETPLIKEVCEETGSEKVEYEEEVKLSATTIINNDEHEDEEKEQDVNVLEKDDGEDDVTSSHDVAFEKDLQEKNHYNVEDESEVITAEKAIEKTEQQMPINSIPTDVCISTQTGPEEETTEKNDEVSIKSDDVQTMNSQEVLKLSDSSNLVPNENETVRKDEDEETEQEICVSEKGQSGGFDVSASENASNEDIKETSSGQHDTTEAYSETAQGRNATHREILVEETEGKSCDAQEEIKQHDDGANNEKEEKLEVSVDETTPSYSKIEQVEDAEEIKPSVEKTEEKDVCISTQIESQEEATKNEENAIEGDGDQKQKSDNPFVNEVSEENDLNKTDTGEERQLSDNSNVKTTESVDEGIEETKSRDETKEFTEQQDEIKASEFQGGGDDVTCSQNESNEDIKETLIGQHDTIVPHVEKEEHVSVMSKENPIEEAEDKSVDAKEVSLELGQPNEQTVETHPCPSKITSENLEDESKKEETDLSPGSVEDTNDNTTKEGKCTLEHDSIEEHNGQDEVSKEKIVDLNEATEVEPQEDITPSTSLETSADDISNSEKEKAESEDLPIENLETVSGAQIPELVPKSEESVLKEECVVSETETHSDEKTEKTTEITQETVKEVREEASSEKTELEEGLQLSDSSNMKINEKEVTAFKDGDQVNASVESQGDDNIASSQNEVSEEKENVKEKDYNDKSTEHDFIKSREGLDEDTEEVKSSVETTENTEHVTATNICSSTQIETTEETIENEENNDEKALEYDENEIKSREVVEETKIGEYATAAASFEEGQSLDTVTKDVLGKEVDKSDAPQEGTEQYDDGENDEREQKPDEPTDEIKPGVETNEEKDVCISTIIESQEEATKNEENVTESEGNDLKTKSEEERQLSDSSSVKTGESVDEHTEEPKSSDETKENIEQQELLNAITTDDCSSTQIEHAEKTTKSEENNDEETVEKDDGQTEKPESPVGEVVCEATSSELVKSEEDIKHSDSVSTIPNENVILGKEEKLEKEERIETSEVQGGEDDVTSSQNASNEDIKETSGQDDTTMADVEEGQGVSAISKELIIEEAAGKSINAEEVSNENSEDEIKKVERDFSYGSIEDANDNTTKEEKRTSEHDSVEEHNGQDEVSKEKIADSNETTEVEPQEDITPSTSLEISAEDISNSEKEKAKSEDLPIEDLETVSGAQIRELVPESEESVLKEESVVSETETYSDEKTEQTTEINQEHSSEPIEDLETVSKEQIHETVAKSKELVLKDECFTSETETQLDEEKKTVTNETVSQEENVENKQEDVCNSAQIEPKVETIENEVAIDKGDDQKNLENHEKAQELKISELQYCGDVISSQNTFSEDTKEPTIDQHANTAVHFEEGSGVNARTKEIVSEEVEDKLVHAQEASEQSESRTKDEKEQQPEESVNKPVISCPETIEGSIKEEADAGNKEIETEPEAENQADRTEDRNEKKDEVVLTENVTKELEQPKEQNVEEIQTGLTETISEKTENEITKKDEDLSHDSIELINENIIKEEKCFSDGITKETEISTLEHERVEDQNDSQDEVSTEKHSDLNETIAVEPQEDVTPSGSLETSTKDKSNSDQPKAASENLPIEDLESVSDVHIPEVIPRSADSLLKEECFISETATHVDEEIATATKEISSDENLATHGSTQQPEKSHNTTEENVTQLDKVGEIDSLHENRDVKTDVTQVNQLNNAEGCSETVKDVILTEEIEQVPLKKEKEIGINDFKEEIVEEDKYSAELEEKSAQNQKEIVQEISYSDSKPVENPEVTEENVEDQIGQEDLQVKKDISCAPRSLEDAATAEPQVNLSNIESTAYPSETEKLATRALESDYDVQIPEVVVDSEESKAKEEYVVLETAKHTDGNNVEEHDTKVNEISSAQDEKRENVTEAPTKSDEAKSVTEENLEIHGELGPTSESVIEKDQVSIETKPQPDQSDITCETITSDQTLESKLEQHTSGKGLEDIKRDVEEDVTFAPENEIESPESQIETTKDIILSDEVAVEPEKGKERNEIKQQASEEDNCPTELDNTSTPNQKELTNETKYSKPMPVGSTGVTEVKAESQTVENIQAAQDLGSSKASSIIETSKVEMHEDTEQTITIIEEVKDDSIDDIINEAQGNFGTEIKDAKSENEAVEDVIINEVLLEDEKAKESKSFKGIINEEAKLNQLTSNADEVYQIERSSIRPNELLEAKEDPKFIDDDLNVKDETFTSMKGPNEDSEIVASEFKKLEDTVTDKDKETLDEPQADDSANTSYDSVLSSTEKDVEAKSEESRGHGDVLKLEEKQTKDPEIATEVAEIVPECREESAVLVDDDKNTKDPKDQPSIEKDIIDVQKHEINPDHETKVKTADVVSNVECSEIEPLQFDTKEATLEFINQEIQRDQKKEDESIEVVTPVDVKTSTREFEVGSVNAEVPSFKDATFDKADNKTFEVHESGKELLKDDQHLESTCDRSKHIEEGSGIKQEPLELNAPVTLGTAPTEDLKISQKYVKDDLIKTSQTLPEIQTYEVPTGTVDKQSPNEPETKESKILTEKIDSSHEQGEPIAKSLIPKEENLIGEKDSGLTKDQQADKHEHGESGVKTDEEEEDDEEEENEDDERMGSCSDAPVMVEASKDIEVKAHKKSHNILSGVGSKVKHSIAKVKKAITGKSPPKSSSPKAKNQVTG</sequence>
<feature type="compositionally biased region" description="Basic and acidic residues" evidence="1">
    <location>
        <begin position="1533"/>
        <end position="1542"/>
    </location>
</feature>
<feature type="compositionally biased region" description="Basic and acidic residues" evidence="1">
    <location>
        <begin position="3400"/>
        <end position="3426"/>
    </location>
</feature>
<feature type="compositionally biased region" description="Polar residues" evidence="1">
    <location>
        <begin position="415"/>
        <end position="431"/>
    </location>
</feature>
<feature type="compositionally biased region" description="Basic and acidic residues" evidence="1">
    <location>
        <begin position="121"/>
        <end position="139"/>
    </location>
</feature>
<feature type="compositionally biased region" description="Basic and acidic residues" evidence="1">
    <location>
        <begin position="1590"/>
        <end position="1619"/>
    </location>
</feature>
<dbReference type="PANTHER" id="PTHR35511:SF2">
    <property type="entry name" value="A-KINASE ANCHOR-LIKE PROTEIN"/>
    <property type="match status" value="1"/>
</dbReference>
<feature type="compositionally biased region" description="Acidic residues" evidence="1">
    <location>
        <begin position="3681"/>
        <end position="3696"/>
    </location>
</feature>
<feature type="compositionally biased region" description="Polar residues" evidence="1">
    <location>
        <begin position="974"/>
        <end position="984"/>
    </location>
</feature>
<feature type="region of interest" description="Disordered" evidence="1">
    <location>
        <begin position="2856"/>
        <end position="2880"/>
    </location>
</feature>
<feature type="compositionally biased region" description="Basic and acidic residues" evidence="1">
    <location>
        <begin position="735"/>
        <end position="755"/>
    </location>
</feature>
<feature type="compositionally biased region" description="Basic and acidic residues" evidence="1">
    <location>
        <begin position="1773"/>
        <end position="1799"/>
    </location>
</feature>
<feature type="compositionally biased region" description="Basic and acidic residues" evidence="1">
    <location>
        <begin position="1845"/>
        <end position="1856"/>
    </location>
</feature>
<comment type="caution">
    <text evidence="2">The sequence shown here is derived from an EMBL/GenBank/DDBJ whole genome shotgun (WGS) entry which is preliminary data.</text>
</comment>
<reference evidence="2" key="1">
    <citation type="journal article" date="2023" name="bioRxiv">
        <title>Improved chromosome-level genome assembly for marigold (Tagetes erecta).</title>
        <authorList>
            <person name="Jiang F."/>
            <person name="Yuan L."/>
            <person name="Wang S."/>
            <person name="Wang H."/>
            <person name="Xu D."/>
            <person name="Wang A."/>
            <person name="Fan W."/>
        </authorList>
    </citation>
    <scope>NUCLEOTIDE SEQUENCE</scope>
    <source>
        <strain evidence="2">WSJ</strain>
        <tissue evidence="2">Leaf</tissue>
    </source>
</reference>
<feature type="compositionally biased region" description="Polar residues" evidence="1">
    <location>
        <begin position="3026"/>
        <end position="3048"/>
    </location>
</feature>
<feature type="region of interest" description="Disordered" evidence="1">
    <location>
        <begin position="355"/>
        <end position="391"/>
    </location>
</feature>
<feature type="compositionally biased region" description="Polar residues" evidence="1">
    <location>
        <begin position="203"/>
        <end position="223"/>
    </location>
</feature>
<feature type="compositionally biased region" description="Polar residues" evidence="1">
    <location>
        <begin position="1632"/>
        <end position="1645"/>
    </location>
</feature>
<feature type="compositionally biased region" description="Basic and acidic residues" evidence="1">
    <location>
        <begin position="1217"/>
        <end position="1229"/>
    </location>
</feature>
<feature type="compositionally biased region" description="Basic and acidic residues" evidence="1">
    <location>
        <begin position="2092"/>
        <end position="2105"/>
    </location>
</feature>
<feature type="compositionally biased region" description="Polar residues" evidence="1">
    <location>
        <begin position="1282"/>
        <end position="1313"/>
    </location>
</feature>
<feature type="region of interest" description="Disordered" evidence="1">
    <location>
        <begin position="71"/>
        <end position="276"/>
    </location>
</feature>
<feature type="region of interest" description="Disordered" evidence="1">
    <location>
        <begin position="3308"/>
        <end position="3426"/>
    </location>
</feature>
<proteinExistence type="predicted"/>
<feature type="region of interest" description="Disordered" evidence="1">
    <location>
        <begin position="2959"/>
        <end position="3066"/>
    </location>
</feature>
<feature type="compositionally biased region" description="Basic and acidic residues" evidence="1">
    <location>
        <begin position="266"/>
        <end position="276"/>
    </location>
</feature>
<name>A0AAD8L478_TARER</name>
<feature type="compositionally biased region" description="Low complexity" evidence="1">
    <location>
        <begin position="3747"/>
        <end position="3756"/>
    </location>
</feature>
<feature type="compositionally biased region" description="Basic and acidic residues" evidence="1">
    <location>
        <begin position="985"/>
        <end position="1009"/>
    </location>
</feature>
<feature type="compositionally biased region" description="Polar residues" evidence="1">
    <location>
        <begin position="1230"/>
        <end position="1252"/>
    </location>
</feature>
<evidence type="ECO:0000256" key="1">
    <source>
        <dbReference type="SAM" id="MobiDB-lite"/>
    </source>
</evidence>
<feature type="compositionally biased region" description="Basic and acidic residues" evidence="1">
    <location>
        <begin position="2196"/>
        <end position="2225"/>
    </location>
</feature>
<feature type="compositionally biased region" description="Basic and acidic residues" evidence="1">
    <location>
        <begin position="1886"/>
        <end position="1900"/>
    </location>
</feature>
<feature type="compositionally biased region" description="Acidic residues" evidence="1">
    <location>
        <begin position="1081"/>
        <end position="1090"/>
    </location>
</feature>
<feature type="compositionally biased region" description="Basic and acidic residues" evidence="1">
    <location>
        <begin position="2539"/>
        <end position="2570"/>
    </location>
</feature>
<feature type="compositionally biased region" description="Acidic residues" evidence="1">
    <location>
        <begin position="2869"/>
        <end position="2880"/>
    </location>
</feature>
<feature type="compositionally biased region" description="Polar residues" evidence="1">
    <location>
        <begin position="2572"/>
        <end position="2581"/>
    </location>
</feature>
<feature type="compositionally biased region" description="Basic and acidic residues" evidence="1">
    <location>
        <begin position="1986"/>
        <end position="2005"/>
    </location>
</feature>
<feature type="compositionally biased region" description="Basic and acidic residues" evidence="1">
    <location>
        <begin position="1315"/>
        <end position="1352"/>
    </location>
</feature>
<feature type="compositionally biased region" description="Basic and acidic residues" evidence="1">
    <location>
        <begin position="2616"/>
        <end position="2636"/>
    </location>
</feature>
<feature type="compositionally biased region" description="Basic and acidic residues" evidence="1">
    <location>
        <begin position="2175"/>
        <end position="2184"/>
    </location>
</feature>
<feature type="compositionally biased region" description="Basic and acidic residues" evidence="1">
    <location>
        <begin position="3648"/>
        <end position="3680"/>
    </location>
</feature>
<feature type="compositionally biased region" description="Basic and acidic residues" evidence="1">
    <location>
        <begin position="2025"/>
        <end position="2035"/>
    </location>
</feature>
<feature type="compositionally biased region" description="Basic and acidic residues" evidence="1">
    <location>
        <begin position="1739"/>
        <end position="1751"/>
    </location>
</feature>
<feature type="compositionally biased region" description="Polar residues" evidence="1">
    <location>
        <begin position="2007"/>
        <end position="2024"/>
    </location>
</feature>
<feature type="compositionally biased region" description="Basic and acidic residues" evidence="1">
    <location>
        <begin position="1964"/>
        <end position="1976"/>
    </location>
</feature>
<feature type="compositionally biased region" description="Basic and acidic residues" evidence="1">
    <location>
        <begin position="355"/>
        <end position="365"/>
    </location>
</feature>
<feature type="compositionally biased region" description="Basic and acidic residues" evidence="1">
    <location>
        <begin position="375"/>
        <end position="391"/>
    </location>
</feature>
<feature type="compositionally biased region" description="Acidic residues" evidence="1">
    <location>
        <begin position="1906"/>
        <end position="1915"/>
    </location>
</feature>
<feature type="compositionally biased region" description="Basic and acidic residues" evidence="1">
    <location>
        <begin position="2518"/>
        <end position="2531"/>
    </location>
</feature>
<feature type="compositionally biased region" description="Basic and acidic residues" evidence="1">
    <location>
        <begin position="2253"/>
        <end position="2263"/>
    </location>
</feature>
<dbReference type="PANTHER" id="PTHR35511">
    <property type="entry name" value="A-KINASE ANCHOR-LIKE PROTEIN"/>
    <property type="match status" value="1"/>
</dbReference>
<feature type="region of interest" description="Disordered" evidence="1">
    <location>
        <begin position="414"/>
        <end position="535"/>
    </location>
</feature>
<feature type="compositionally biased region" description="Basic and acidic residues" evidence="1">
    <location>
        <begin position="472"/>
        <end position="535"/>
    </location>
</feature>
<gene>
    <name evidence="2" type="ORF">QVD17_09641</name>
</gene>
<feature type="region of interest" description="Disordered" evidence="1">
    <location>
        <begin position="2352"/>
        <end position="2382"/>
    </location>
</feature>
<dbReference type="Proteomes" id="UP001229421">
    <property type="component" value="Unassembled WGS sequence"/>
</dbReference>
<feature type="region of interest" description="Disordered" evidence="1">
    <location>
        <begin position="723"/>
        <end position="800"/>
    </location>
</feature>
<feature type="compositionally biased region" description="Basic and acidic residues" evidence="1">
    <location>
        <begin position="3361"/>
        <end position="3390"/>
    </location>
</feature>
<dbReference type="EMBL" id="JAUHHV010000002">
    <property type="protein sequence ID" value="KAK1432743.1"/>
    <property type="molecule type" value="Genomic_DNA"/>
</dbReference>
<feature type="compositionally biased region" description="Basic and acidic residues" evidence="1">
    <location>
        <begin position="779"/>
        <end position="799"/>
    </location>
</feature>
<feature type="region of interest" description="Disordered" evidence="1">
    <location>
        <begin position="2452"/>
        <end position="2596"/>
    </location>
</feature>
<feature type="compositionally biased region" description="Basic and acidic residues" evidence="1">
    <location>
        <begin position="3049"/>
        <end position="3066"/>
    </location>
</feature>
<feature type="compositionally biased region" description="Basic and acidic residues" evidence="1">
    <location>
        <begin position="445"/>
        <end position="459"/>
    </location>
</feature>
<feature type="compositionally biased region" description="Polar residues" evidence="1">
    <location>
        <begin position="935"/>
        <end position="947"/>
    </location>
</feature>
<feature type="compositionally biased region" description="Basic and acidic residues" evidence="1">
    <location>
        <begin position="2069"/>
        <end position="2079"/>
    </location>
</feature>
<feature type="compositionally biased region" description="Basic and acidic residues" evidence="1">
    <location>
        <begin position="1916"/>
        <end position="1939"/>
    </location>
</feature>
<feature type="compositionally biased region" description="Basic and acidic residues" evidence="1">
    <location>
        <begin position="647"/>
        <end position="667"/>
    </location>
</feature>
<feature type="region of interest" description="Disordered" evidence="1">
    <location>
        <begin position="3550"/>
        <end position="3580"/>
    </location>
</feature>
<feature type="compositionally biased region" description="Basic and acidic residues" evidence="1">
    <location>
        <begin position="2488"/>
        <end position="2499"/>
    </location>
</feature>
<feature type="compositionally biased region" description="Basic and acidic residues" evidence="1">
    <location>
        <begin position="1428"/>
        <end position="1440"/>
    </location>
</feature>
<feature type="compositionally biased region" description="Polar residues" evidence="1">
    <location>
        <begin position="1193"/>
        <end position="1211"/>
    </location>
</feature>
<feature type="compositionally biased region" description="Basic and acidic residues" evidence="1">
    <location>
        <begin position="3621"/>
        <end position="3640"/>
    </location>
</feature>
<feature type="compositionally biased region" description="Basic and acidic residues" evidence="1">
    <location>
        <begin position="1372"/>
        <end position="1385"/>
    </location>
</feature>
<keyword evidence="3" id="KW-1185">Reference proteome</keyword>
<feature type="compositionally biased region" description="Basic and acidic residues" evidence="1">
    <location>
        <begin position="3325"/>
        <end position="3341"/>
    </location>
</feature>
<feature type="region of interest" description="Disordered" evidence="1">
    <location>
        <begin position="3099"/>
        <end position="3153"/>
    </location>
</feature>
<feature type="compositionally biased region" description="Basic and acidic residues" evidence="1">
    <location>
        <begin position="1457"/>
        <end position="1477"/>
    </location>
</feature>
<feature type="region of interest" description="Disordered" evidence="1">
    <location>
        <begin position="1190"/>
        <end position="1856"/>
    </location>
</feature>